<evidence type="ECO:0000313" key="2">
    <source>
        <dbReference type="EMBL" id="MFH6985796.1"/>
    </source>
</evidence>
<dbReference type="PROSITE" id="PS51464">
    <property type="entry name" value="SIS"/>
    <property type="match status" value="1"/>
</dbReference>
<name>A0ABW7NDX5_9BACT</name>
<evidence type="ECO:0000313" key="3">
    <source>
        <dbReference type="Proteomes" id="UP001610063"/>
    </source>
</evidence>
<gene>
    <name evidence="2" type="ORF">ACHKAR_20245</name>
</gene>
<keyword evidence="3" id="KW-1185">Reference proteome</keyword>
<dbReference type="RefSeq" id="WP_395419209.1">
    <property type="nucleotide sequence ID" value="NZ_JBIPKE010000020.1"/>
</dbReference>
<feature type="domain" description="SIS" evidence="1">
    <location>
        <begin position="44"/>
        <end position="194"/>
    </location>
</feature>
<dbReference type="PANTHER" id="PTHR10937:SF4">
    <property type="entry name" value="GLUCOSAMINE-6-PHOSPHATE DEAMINASE"/>
    <property type="match status" value="1"/>
</dbReference>
<dbReference type="SUPFAM" id="SSF53697">
    <property type="entry name" value="SIS domain"/>
    <property type="match status" value="1"/>
</dbReference>
<dbReference type="PANTHER" id="PTHR10937">
    <property type="entry name" value="GLUCOSAMINE--FRUCTOSE-6-PHOSPHATE AMINOTRANSFERASE, ISOMERIZING"/>
    <property type="match status" value="1"/>
</dbReference>
<dbReference type="Gene3D" id="3.40.50.10490">
    <property type="entry name" value="Glucose-6-phosphate isomerase like protein, domain 1"/>
    <property type="match status" value="2"/>
</dbReference>
<protein>
    <submittedName>
        <fullName evidence="2">SIS domain-containing protein</fullName>
    </submittedName>
</protein>
<proteinExistence type="predicted"/>
<comment type="caution">
    <text evidence="2">The sequence shown here is derived from an EMBL/GenBank/DDBJ whole genome shotgun (WGS) entry which is preliminary data.</text>
</comment>
<dbReference type="Proteomes" id="UP001610063">
    <property type="component" value="Unassembled WGS sequence"/>
</dbReference>
<sequence length="384" mass="42406">MQYLGLEIENLKSLGAIDTAREISQQPEIWLKIWDLIKNQQKALSSFIQDHQYDKIILTGAGTSAYIGESLEGTFYRNLHHNVTAIPTTHLVSHPYDYLSGNESILLISFARSGNSPESKAAVKLADNISKTCHHLIITCNMDGDLATYESKNKKYILLLPKETNDKSLAMTSSYTSMLLSGLLLSRLNELDELKAQVQLASDYAKGILTDHLNEIKEIADLPFKRAVFLGSGPLLGTATESQLKLQELTDGSIICKHESFLGFRHGPKAVVDNETLIVFILSNSTYASKYEHDLMFAMDKGKKALAMVAIAERIDFDIPVGYKISHTQNGLHLEEDFMTLPGVVPGQLLGFFKSLSLGLMPDQPSTSGAISRVVQGVNIYDLP</sequence>
<dbReference type="EMBL" id="JBIPKE010000020">
    <property type="protein sequence ID" value="MFH6985796.1"/>
    <property type="molecule type" value="Genomic_DNA"/>
</dbReference>
<reference evidence="2 3" key="1">
    <citation type="journal article" date="2013" name="Int. J. Syst. Evol. Microbiol.">
        <title>Marinoscillum luteum sp. nov., isolated from marine sediment.</title>
        <authorList>
            <person name="Cha I.T."/>
            <person name="Park S.J."/>
            <person name="Kim S.J."/>
            <person name="Kim J.G."/>
            <person name="Jung M.Y."/>
            <person name="Shin K.S."/>
            <person name="Kwon K.K."/>
            <person name="Yang S.H."/>
            <person name="Seo Y.S."/>
            <person name="Rhee S.K."/>
        </authorList>
    </citation>
    <scope>NUCLEOTIDE SEQUENCE [LARGE SCALE GENOMIC DNA]</scope>
    <source>
        <strain evidence="2 3">KCTC 23939</strain>
    </source>
</reference>
<organism evidence="2 3">
    <name type="scientific">Marinoscillum luteum</name>
    <dbReference type="NCBI Taxonomy" id="861051"/>
    <lineage>
        <taxon>Bacteria</taxon>
        <taxon>Pseudomonadati</taxon>
        <taxon>Bacteroidota</taxon>
        <taxon>Cytophagia</taxon>
        <taxon>Cytophagales</taxon>
        <taxon>Reichenbachiellaceae</taxon>
        <taxon>Marinoscillum</taxon>
    </lineage>
</organism>
<dbReference type="InterPro" id="IPR046348">
    <property type="entry name" value="SIS_dom_sf"/>
</dbReference>
<dbReference type="InterPro" id="IPR001347">
    <property type="entry name" value="SIS_dom"/>
</dbReference>
<evidence type="ECO:0000259" key="1">
    <source>
        <dbReference type="PROSITE" id="PS51464"/>
    </source>
</evidence>
<accession>A0ABW7NDX5</accession>
<dbReference type="Pfam" id="PF01380">
    <property type="entry name" value="SIS"/>
    <property type="match status" value="1"/>
</dbReference>